<sequence length="136" mass="15125">MLQLLGFSSSNYLEGGARVKPMRTKDLGKAARSCLYTSVVQRPVQRKGFVAPCEGEVLWLQQQAIRVFEASAQEQGQQHPMDIQVVQQEERPQHHQEMQKLLNQMRAGVSPVSWNTKSSASSTSRSAAAMRIAAVE</sequence>
<accession>A0A1D3CRV8</accession>
<evidence type="ECO:0000313" key="1">
    <source>
        <dbReference type="EMBL" id="OEH73938.1"/>
    </source>
</evidence>
<organism evidence="1 2">
    <name type="scientific">Cyclospora cayetanensis</name>
    <dbReference type="NCBI Taxonomy" id="88456"/>
    <lineage>
        <taxon>Eukaryota</taxon>
        <taxon>Sar</taxon>
        <taxon>Alveolata</taxon>
        <taxon>Apicomplexa</taxon>
        <taxon>Conoidasida</taxon>
        <taxon>Coccidia</taxon>
        <taxon>Eucoccidiorida</taxon>
        <taxon>Eimeriorina</taxon>
        <taxon>Eimeriidae</taxon>
        <taxon>Cyclospora</taxon>
    </lineage>
</organism>
<dbReference type="EMBL" id="JROU02002200">
    <property type="protein sequence ID" value="OEH73938.1"/>
    <property type="molecule type" value="Genomic_DNA"/>
</dbReference>
<keyword evidence="2" id="KW-1185">Reference proteome</keyword>
<dbReference type="InParanoid" id="A0A1D3CRV8"/>
<dbReference type="VEuPathDB" id="ToxoDB:cyc_05862"/>
<protein>
    <submittedName>
        <fullName evidence="1">Uncharacterized protein</fullName>
    </submittedName>
</protein>
<dbReference type="Proteomes" id="UP000095192">
    <property type="component" value="Unassembled WGS sequence"/>
</dbReference>
<evidence type="ECO:0000313" key="2">
    <source>
        <dbReference type="Proteomes" id="UP000095192"/>
    </source>
</evidence>
<name>A0A1D3CRV8_9EIME</name>
<dbReference type="AlphaFoldDB" id="A0A1D3CRV8"/>
<comment type="caution">
    <text evidence="1">The sequence shown here is derived from an EMBL/GenBank/DDBJ whole genome shotgun (WGS) entry which is preliminary data.</text>
</comment>
<gene>
    <name evidence="1" type="ORF">cyc_05862</name>
</gene>
<reference evidence="1 2" key="1">
    <citation type="journal article" date="2016" name="BMC Genomics">
        <title>Comparative genomics reveals Cyclospora cayetanensis possesses coccidia-like metabolism and invasion components but unique surface antigens.</title>
        <authorList>
            <person name="Liu S."/>
            <person name="Wang L."/>
            <person name="Zheng H."/>
            <person name="Xu Z."/>
            <person name="Roellig D.M."/>
            <person name="Li N."/>
            <person name="Frace M.A."/>
            <person name="Tang K."/>
            <person name="Arrowood M.J."/>
            <person name="Moss D.M."/>
            <person name="Zhang L."/>
            <person name="Feng Y."/>
            <person name="Xiao L."/>
        </authorList>
    </citation>
    <scope>NUCLEOTIDE SEQUENCE [LARGE SCALE GENOMIC DNA]</scope>
    <source>
        <strain evidence="1 2">CHN_HEN01</strain>
    </source>
</reference>
<proteinExistence type="predicted"/>